<proteinExistence type="predicted"/>
<reference evidence="2" key="1">
    <citation type="journal article" date="2022" name="bioRxiv">
        <title>Sequencing and chromosome-scale assembly of the giantPleurodeles waltlgenome.</title>
        <authorList>
            <person name="Brown T."/>
            <person name="Elewa A."/>
            <person name="Iarovenko S."/>
            <person name="Subramanian E."/>
            <person name="Araus A.J."/>
            <person name="Petzold A."/>
            <person name="Susuki M."/>
            <person name="Suzuki K.-i.T."/>
            <person name="Hayashi T."/>
            <person name="Toyoda A."/>
            <person name="Oliveira C."/>
            <person name="Osipova E."/>
            <person name="Leigh N.D."/>
            <person name="Simon A."/>
            <person name="Yun M.H."/>
        </authorList>
    </citation>
    <scope>NUCLEOTIDE SEQUENCE</scope>
    <source>
        <strain evidence="2">20211129_DDA</strain>
        <tissue evidence="2">Liver</tissue>
    </source>
</reference>
<accession>A0AAV7RDW9</accession>
<comment type="caution">
    <text evidence="2">The sequence shown here is derived from an EMBL/GenBank/DDBJ whole genome shotgun (WGS) entry which is preliminary data.</text>
</comment>
<evidence type="ECO:0000313" key="3">
    <source>
        <dbReference type="Proteomes" id="UP001066276"/>
    </source>
</evidence>
<organism evidence="2 3">
    <name type="scientific">Pleurodeles waltl</name>
    <name type="common">Iberian ribbed newt</name>
    <dbReference type="NCBI Taxonomy" id="8319"/>
    <lineage>
        <taxon>Eukaryota</taxon>
        <taxon>Metazoa</taxon>
        <taxon>Chordata</taxon>
        <taxon>Craniata</taxon>
        <taxon>Vertebrata</taxon>
        <taxon>Euteleostomi</taxon>
        <taxon>Amphibia</taxon>
        <taxon>Batrachia</taxon>
        <taxon>Caudata</taxon>
        <taxon>Salamandroidea</taxon>
        <taxon>Salamandridae</taxon>
        <taxon>Pleurodelinae</taxon>
        <taxon>Pleurodeles</taxon>
    </lineage>
</organism>
<dbReference type="Proteomes" id="UP001066276">
    <property type="component" value="Chromosome 5"/>
</dbReference>
<dbReference type="AlphaFoldDB" id="A0AAV7RDW9"/>
<sequence length="111" mass="12493">MGKRDNSHPKLWKTTNARDYGMTAPGAAHGKPNAETNCDLKQILVAMQQSLTKMNDKLDDLTFRMDCMSEWIEKNDDCLAMVEQQGLEAEDDRKQRLLRPAHAGTISKSSV</sequence>
<evidence type="ECO:0000256" key="1">
    <source>
        <dbReference type="SAM" id="MobiDB-lite"/>
    </source>
</evidence>
<dbReference type="EMBL" id="JANPWB010000009">
    <property type="protein sequence ID" value="KAJ1150996.1"/>
    <property type="molecule type" value="Genomic_DNA"/>
</dbReference>
<protein>
    <submittedName>
        <fullName evidence="2">Uncharacterized protein</fullName>
    </submittedName>
</protein>
<evidence type="ECO:0000313" key="2">
    <source>
        <dbReference type="EMBL" id="KAJ1150996.1"/>
    </source>
</evidence>
<feature type="region of interest" description="Disordered" evidence="1">
    <location>
        <begin position="1"/>
        <end position="33"/>
    </location>
</feature>
<feature type="region of interest" description="Disordered" evidence="1">
    <location>
        <begin position="89"/>
        <end position="111"/>
    </location>
</feature>
<gene>
    <name evidence="2" type="ORF">NDU88_003783</name>
</gene>
<name>A0AAV7RDW9_PLEWA</name>
<keyword evidence="3" id="KW-1185">Reference proteome</keyword>